<sequence length="182" mass="20041">MLSGGFISKVLINGDLIFVRMEEFLVDPFVGCGDESLCASRVSHNLSPPLAALGDNDNESWLDRSSCWGEQVLLEDDSVEVIEVVADSMNQIADWVGYALPNSNRISPMTCFERAQHVPCVVSTLDFLSSCWDVQKLVQDEVIEVYVVERVCSFKSANGSVEDSVRCVDEAPLNPTLESAME</sequence>
<dbReference type="Proteomes" id="UP001497480">
    <property type="component" value="Unassembled WGS sequence"/>
</dbReference>
<dbReference type="EMBL" id="CAXHTB010000007">
    <property type="protein sequence ID" value="CAL0309920.1"/>
    <property type="molecule type" value="Genomic_DNA"/>
</dbReference>
<protein>
    <submittedName>
        <fullName evidence="1">Uncharacterized protein</fullName>
    </submittedName>
</protein>
<name>A0AAV1WKU0_LUPLU</name>
<proteinExistence type="predicted"/>
<organism evidence="1 2">
    <name type="scientific">Lupinus luteus</name>
    <name type="common">European yellow lupine</name>
    <dbReference type="NCBI Taxonomy" id="3873"/>
    <lineage>
        <taxon>Eukaryota</taxon>
        <taxon>Viridiplantae</taxon>
        <taxon>Streptophyta</taxon>
        <taxon>Embryophyta</taxon>
        <taxon>Tracheophyta</taxon>
        <taxon>Spermatophyta</taxon>
        <taxon>Magnoliopsida</taxon>
        <taxon>eudicotyledons</taxon>
        <taxon>Gunneridae</taxon>
        <taxon>Pentapetalae</taxon>
        <taxon>rosids</taxon>
        <taxon>fabids</taxon>
        <taxon>Fabales</taxon>
        <taxon>Fabaceae</taxon>
        <taxon>Papilionoideae</taxon>
        <taxon>50 kb inversion clade</taxon>
        <taxon>genistoids sensu lato</taxon>
        <taxon>core genistoids</taxon>
        <taxon>Genisteae</taxon>
        <taxon>Lupinus</taxon>
    </lineage>
</organism>
<keyword evidence="2" id="KW-1185">Reference proteome</keyword>
<gene>
    <name evidence="1" type="ORF">LLUT_LOCUS10980</name>
</gene>
<evidence type="ECO:0000313" key="2">
    <source>
        <dbReference type="Proteomes" id="UP001497480"/>
    </source>
</evidence>
<reference evidence="1 2" key="1">
    <citation type="submission" date="2024-03" db="EMBL/GenBank/DDBJ databases">
        <authorList>
            <person name="Martinez-Hernandez J."/>
        </authorList>
    </citation>
    <scope>NUCLEOTIDE SEQUENCE [LARGE SCALE GENOMIC DNA]</scope>
</reference>
<dbReference type="AlphaFoldDB" id="A0AAV1WKU0"/>
<comment type="caution">
    <text evidence="1">The sequence shown here is derived from an EMBL/GenBank/DDBJ whole genome shotgun (WGS) entry which is preliminary data.</text>
</comment>
<accession>A0AAV1WKU0</accession>
<evidence type="ECO:0000313" key="1">
    <source>
        <dbReference type="EMBL" id="CAL0309920.1"/>
    </source>
</evidence>